<keyword evidence="2" id="KW-1185">Reference proteome</keyword>
<gene>
    <name evidence="1" type="ORF">G5C60_10710</name>
</gene>
<dbReference type="SUPFAM" id="SSF55729">
    <property type="entry name" value="Acyl-CoA N-acyltransferases (Nat)"/>
    <property type="match status" value="1"/>
</dbReference>
<keyword evidence="1" id="KW-0808">Transferase</keyword>
<dbReference type="AlphaFoldDB" id="A0A6G4V2K9"/>
<organism evidence="1 2">
    <name type="scientific">Streptomyces scabichelini</name>
    <dbReference type="NCBI Taxonomy" id="2711217"/>
    <lineage>
        <taxon>Bacteria</taxon>
        <taxon>Bacillati</taxon>
        <taxon>Actinomycetota</taxon>
        <taxon>Actinomycetes</taxon>
        <taxon>Kitasatosporales</taxon>
        <taxon>Streptomycetaceae</taxon>
        <taxon>Streptomyces</taxon>
    </lineage>
</organism>
<dbReference type="InterPro" id="IPR051554">
    <property type="entry name" value="Acetyltransferase_Eis"/>
</dbReference>
<accession>A0A6G4V2K9</accession>
<protein>
    <submittedName>
        <fullName evidence="1">GNAT family N-acetyltransferase</fullName>
    </submittedName>
</protein>
<dbReference type="Pfam" id="PF13527">
    <property type="entry name" value="Acetyltransf_9"/>
    <property type="match status" value="1"/>
</dbReference>
<dbReference type="EMBL" id="JAAKZY010000025">
    <property type="protein sequence ID" value="NGO08103.1"/>
    <property type="molecule type" value="Genomic_DNA"/>
</dbReference>
<evidence type="ECO:0000313" key="1">
    <source>
        <dbReference type="EMBL" id="NGO08103.1"/>
    </source>
</evidence>
<dbReference type="GO" id="GO:0030649">
    <property type="term" value="P:aminoglycoside antibiotic catabolic process"/>
    <property type="evidence" value="ECO:0007669"/>
    <property type="project" value="TreeGrafter"/>
</dbReference>
<comment type="caution">
    <text evidence="1">The sequence shown here is derived from an EMBL/GenBank/DDBJ whole genome shotgun (WGS) entry which is preliminary data.</text>
</comment>
<reference evidence="1 2" key="1">
    <citation type="submission" date="2020-02" db="EMBL/GenBank/DDBJ databases">
        <title>Whole-genome analyses of novel actinobacteria.</title>
        <authorList>
            <person name="Sahin N."/>
            <person name="Gencbay T."/>
        </authorList>
    </citation>
    <scope>NUCLEOTIDE SEQUENCE [LARGE SCALE GENOMIC DNA]</scope>
    <source>
        <strain evidence="1 2">HC44</strain>
    </source>
</reference>
<dbReference type="RefSeq" id="WP_165257373.1">
    <property type="nucleotide sequence ID" value="NZ_JAAKZY010000025.1"/>
</dbReference>
<dbReference type="InterPro" id="IPR016181">
    <property type="entry name" value="Acyl_CoA_acyltransferase"/>
</dbReference>
<dbReference type="GO" id="GO:0034069">
    <property type="term" value="F:aminoglycoside N-acetyltransferase activity"/>
    <property type="evidence" value="ECO:0007669"/>
    <property type="project" value="TreeGrafter"/>
</dbReference>
<dbReference type="PANTHER" id="PTHR37817">
    <property type="entry name" value="N-ACETYLTRANSFERASE EIS"/>
    <property type="match status" value="1"/>
</dbReference>
<name>A0A6G4V2K9_9ACTN</name>
<evidence type="ECO:0000313" key="2">
    <source>
        <dbReference type="Proteomes" id="UP000472335"/>
    </source>
</evidence>
<dbReference type="PANTHER" id="PTHR37817:SF1">
    <property type="entry name" value="N-ACETYLTRANSFERASE EIS"/>
    <property type="match status" value="1"/>
</dbReference>
<dbReference type="Gene3D" id="3.40.630.30">
    <property type="match status" value="1"/>
</dbReference>
<dbReference type="Proteomes" id="UP000472335">
    <property type="component" value="Unassembled WGS sequence"/>
</dbReference>
<sequence>MSVTSATNARAPAGSTRPECVGVRNGQLIAGGIGLLVPQYFGGQAVPSAPLSAGCVAPEERGARLSVDMLAERLRHLRDQGAVVSTLWTTSSGYVRRLGWEAPVPVFAWSIATDDLKWS</sequence>
<proteinExistence type="predicted"/>